<dbReference type="SMART" id="SM00382">
    <property type="entry name" value="AAA"/>
    <property type="match status" value="1"/>
</dbReference>
<evidence type="ECO:0000256" key="13">
    <source>
        <dbReference type="ARBA" id="ARBA00023231"/>
    </source>
</evidence>
<keyword evidence="20" id="KW-1185">Reference proteome</keyword>
<evidence type="ECO:0000256" key="10">
    <source>
        <dbReference type="ARBA" id="ARBA00023125"/>
    </source>
</evidence>
<evidence type="ECO:0000256" key="2">
    <source>
        <dbReference type="ARBA" id="ARBA00019059"/>
    </source>
</evidence>
<reference evidence="20" key="1">
    <citation type="journal article" date="2019" name="Int. J. Syst. Evol. Microbiol.">
        <title>The Global Catalogue of Microorganisms (GCM) 10K type strain sequencing project: providing services to taxonomists for standard genome sequencing and annotation.</title>
        <authorList>
            <consortium name="The Broad Institute Genomics Platform"/>
            <consortium name="The Broad Institute Genome Sequencing Center for Infectious Disease"/>
            <person name="Wu L."/>
            <person name="Ma J."/>
        </authorList>
    </citation>
    <scope>NUCLEOTIDE SEQUENCE [LARGE SCALE GENOMIC DNA]</scope>
    <source>
        <strain evidence="20">CGMCC 4.1469</strain>
    </source>
</reference>
<evidence type="ECO:0000259" key="17">
    <source>
        <dbReference type="PROSITE" id="PS50045"/>
    </source>
</evidence>
<dbReference type="PANTHER" id="PTHR32071">
    <property type="entry name" value="TRANSCRIPTIONAL REGULATORY PROTEIN"/>
    <property type="match status" value="1"/>
</dbReference>
<comment type="caution">
    <text evidence="19">The sequence shown here is derived from an EMBL/GenBank/DDBJ whole genome shotgun (WGS) entry which is preliminary data.</text>
</comment>
<evidence type="ECO:0000256" key="1">
    <source>
        <dbReference type="ARBA" id="ARBA00004496"/>
    </source>
</evidence>
<evidence type="ECO:0000259" key="18">
    <source>
        <dbReference type="PROSITE" id="PS50110"/>
    </source>
</evidence>
<keyword evidence="7" id="KW-0067">ATP-binding</keyword>
<dbReference type="InterPro" id="IPR003593">
    <property type="entry name" value="AAA+_ATPase"/>
</dbReference>
<evidence type="ECO:0000256" key="15">
    <source>
        <dbReference type="ARBA" id="ARBA00031910"/>
    </source>
</evidence>
<evidence type="ECO:0000256" key="5">
    <source>
        <dbReference type="ARBA" id="ARBA00022553"/>
    </source>
</evidence>
<dbReference type="Pfam" id="PF00072">
    <property type="entry name" value="Response_reg"/>
    <property type="match status" value="1"/>
</dbReference>
<dbReference type="Gene3D" id="1.10.10.60">
    <property type="entry name" value="Homeodomain-like"/>
    <property type="match status" value="1"/>
</dbReference>
<dbReference type="InterPro" id="IPR002197">
    <property type="entry name" value="HTH_Fis"/>
</dbReference>
<accession>A0ABW0KSA2</accession>
<dbReference type="SUPFAM" id="SSF52172">
    <property type="entry name" value="CheY-like"/>
    <property type="match status" value="1"/>
</dbReference>
<dbReference type="InterPro" id="IPR027417">
    <property type="entry name" value="P-loop_NTPase"/>
</dbReference>
<dbReference type="InterPro" id="IPR025662">
    <property type="entry name" value="Sigma_54_int_dom_ATP-bd_1"/>
</dbReference>
<dbReference type="Gene3D" id="3.40.50.300">
    <property type="entry name" value="P-loop containing nucleotide triphosphate hydrolases"/>
    <property type="match status" value="1"/>
</dbReference>
<dbReference type="PROSITE" id="PS50110">
    <property type="entry name" value="RESPONSE_REGULATORY"/>
    <property type="match status" value="1"/>
</dbReference>
<dbReference type="PROSITE" id="PS00688">
    <property type="entry name" value="SIGMA54_INTERACT_3"/>
    <property type="match status" value="1"/>
</dbReference>
<evidence type="ECO:0000256" key="14">
    <source>
        <dbReference type="ARBA" id="ARBA00029881"/>
    </source>
</evidence>
<dbReference type="InterPro" id="IPR011006">
    <property type="entry name" value="CheY-like_superfamily"/>
</dbReference>
<dbReference type="Gene3D" id="1.10.8.60">
    <property type="match status" value="1"/>
</dbReference>
<dbReference type="InterPro" id="IPR002078">
    <property type="entry name" value="Sigma_54_int"/>
</dbReference>
<keyword evidence="12" id="KW-0804">Transcription</keyword>
<keyword evidence="9" id="KW-0805">Transcription regulation</keyword>
<dbReference type="PRINTS" id="PR01590">
    <property type="entry name" value="HTHFIS"/>
</dbReference>
<dbReference type="InterPro" id="IPR025944">
    <property type="entry name" value="Sigma_54_int_dom_CS"/>
</dbReference>
<keyword evidence="6" id="KW-0547">Nucleotide-binding</keyword>
<proteinExistence type="predicted"/>
<organism evidence="19 20">
    <name type="scientific">Prosthecobacter fluviatilis</name>
    <dbReference type="NCBI Taxonomy" id="445931"/>
    <lineage>
        <taxon>Bacteria</taxon>
        <taxon>Pseudomonadati</taxon>
        <taxon>Verrucomicrobiota</taxon>
        <taxon>Verrucomicrobiia</taxon>
        <taxon>Verrucomicrobiales</taxon>
        <taxon>Verrucomicrobiaceae</taxon>
        <taxon>Prosthecobacter</taxon>
    </lineage>
</organism>
<dbReference type="EMBL" id="JBHSMQ010000005">
    <property type="protein sequence ID" value="MFC5456224.1"/>
    <property type="molecule type" value="Genomic_DNA"/>
</dbReference>
<evidence type="ECO:0000256" key="9">
    <source>
        <dbReference type="ARBA" id="ARBA00023015"/>
    </source>
</evidence>
<dbReference type="InterPro" id="IPR001789">
    <property type="entry name" value="Sig_transdc_resp-reg_receiver"/>
</dbReference>
<dbReference type="Pfam" id="PF25601">
    <property type="entry name" value="AAA_lid_14"/>
    <property type="match status" value="1"/>
</dbReference>
<dbReference type="Proteomes" id="UP001596052">
    <property type="component" value="Unassembled WGS sequence"/>
</dbReference>
<dbReference type="PROSITE" id="PS00676">
    <property type="entry name" value="SIGMA54_INTERACT_2"/>
    <property type="match status" value="1"/>
</dbReference>
<feature type="modified residue" description="4-aspartylphosphate" evidence="16">
    <location>
        <position position="56"/>
    </location>
</feature>
<dbReference type="InterPro" id="IPR009057">
    <property type="entry name" value="Homeodomain-like_sf"/>
</dbReference>
<keyword evidence="10" id="KW-0238">DNA-binding</keyword>
<dbReference type="SUPFAM" id="SSF52540">
    <property type="entry name" value="P-loop containing nucleoside triphosphate hydrolases"/>
    <property type="match status" value="1"/>
</dbReference>
<keyword evidence="4" id="KW-0678">Repressor</keyword>
<keyword evidence="13" id="KW-0535">Nitrogen fixation</keyword>
<dbReference type="PANTHER" id="PTHR32071:SF95">
    <property type="entry name" value="DNA-BINDING TRANSCRIPTIONAL REGULATOR NTRC"/>
    <property type="match status" value="1"/>
</dbReference>
<dbReference type="PROSITE" id="PS50045">
    <property type="entry name" value="SIGMA54_INTERACT_4"/>
    <property type="match status" value="1"/>
</dbReference>
<comment type="subcellular location">
    <subcellularLocation>
        <location evidence="1">Cytoplasm</location>
    </subcellularLocation>
</comment>
<name>A0ABW0KSA2_9BACT</name>
<dbReference type="InterPro" id="IPR058031">
    <property type="entry name" value="AAA_lid_NorR"/>
</dbReference>
<dbReference type="Pfam" id="PF02954">
    <property type="entry name" value="HTH_8"/>
    <property type="match status" value="1"/>
</dbReference>
<evidence type="ECO:0000256" key="11">
    <source>
        <dbReference type="ARBA" id="ARBA00023159"/>
    </source>
</evidence>
<dbReference type="SMART" id="SM00448">
    <property type="entry name" value="REC"/>
    <property type="match status" value="1"/>
</dbReference>
<dbReference type="InterPro" id="IPR025943">
    <property type="entry name" value="Sigma_54_int_dom_ATP-bd_2"/>
</dbReference>
<evidence type="ECO:0000313" key="20">
    <source>
        <dbReference type="Proteomes" id="UP001596052"/>
    </source>
</evidence>
<evidence type="ECO:0000313" key="19">
    <source>
        <dbReference type="EMBL" id="MFC5456224.1"/>
    </source>
</evidence>
<protein>
    <recommendedName>
        <fullName evidence="2">DNA-binding transcriptional regulator NtrC</fullName>
    </recommendedName>
    <alternativeName>
        <fullName evidence="14">Nitrogen regulation protein NR(I)</fullName>
    </alternativeName>
    <alternativeName>
        <fullName evidence="15">Nitrogen regulator I</fullName>
    </alternativeName>
</protein>
<dbReference type="Gene3D" id="3.40.50.2300">
    <property type="match status" value="1"/>
</dbReference>
<keyword evidence="3" id="KW-0963">Cytoplasm</keyword>
<dbReference type="Pfam" id="PF00158">
    <property type="entry name" value="Sigma54_activat"/>
    <property type="match status" value="1"/>
</dbReference>
<dbReference type="RefSeq" id="WP_377168256.1">
    <property type="nucleotide sequence ID" value="NZ_JBHSMQ010000005.1"/>
</dbReference>
<evidence type="ECO:0000256" key="12">
    <source>
        <dbReference type="ARBA" id="ARBA00023163"/>
    </source>
</evidence>
<evidence type="ECO:0000256" key="7">
    <source>
        <dbReference type="ARBA" id="ARBA00022840"/>
    </source>
</evidence>
<feature type="domain" description="Sigma-54 factor interaction" evidence="17">
    <location>
        <begin position="143"/>
        <end position="372"/>
    </location>
</feature>
<sequence length="475" mass="51914">MPEQGARLLLIDDDDDFASSLLTVLETSGHQVRRASDGTTGVQMAMTEAFDLVICDIRMPGIGGMEVLQRLHAAKPRLPVILMTAFSTTERAIESMKAGAFDYLLKPFDPPEMLRVVERALHVSSAAARPVPLREGEAGKAALIGRSRAMQEVFKQLGSYAATPVPVLILGETGTGKELVARALHLHSRRAEQPFVAVNCAAIPENLIESELFGHEKGAFTHAVARRAGSFEQAQGGTLFLDEIGDIPPAVQAKLLRVLQERRVRRVGGSQELELDMRIITATHRDLSAMIKKGEFREDLLYRLNGAVLRLPPLRERAEDITPLARHFLAKVAGQLGIAEPAIEREALEVLKQHRWPGNVRELENVTRTLLIEARGFSISAEMVRTLLGTPQNEMTATTVDGLVESCLNAARAGAMPGGALNAATEALEQKLYAAALKMAAGNQSQVAEWLGVSRVTVREKLDRYDLLPKRTLKK</sequence>
<evidence type="ECO:0000256" key="4">
    <source>
        <dbReference type="ARBA" id="ARBA00022491"/>
    </source>
</evidence>
<dbReference type="PROSITE" id="PS00675">
    <property type="entry name" value="SIGMA54_INTERACT_1"/>
    <property type="match status" value="1"/>
</dbReference>
<keyword evidence="11" id="KW-0010">Activator</keyword>
<evidence type="ECO:0000256" key="8">
    <source>
        <dbReference type="ARBA" id="ARBA00023012"/>
    </source>
</evidence>
<feature type="domain" description="Response regulatory" evidence="18">
    <location>
        <begin position="7"/>
        <end position="121"/>
    </location>
</feature>
<evidence type="ECO:0000256" key="16">
    <source>
        <dbReference type="PROSITE-ProRule" id="PRU00169"/>
    </source>
</evidence>
<dbReference type="CDD" id="cd00009">
    <property type="entry name" value="AAA"/>
    <property type="match status" value="1"/>
</dbReference>
<keyword evidence="5 16" id="KW-0597">Phosphoprotein</keyword>
<gene>
    <name evidence="19" type="ORF">ACFQDI_15275</name>
</gene>
<evidence type="ECO:0000256" key="6">
    <source>
        <dbReference type="ARBA" id="ARBA00022741"/>
    </source>
</evidence>
<evidence type="ECO:0000256" key="3">
    <source>
        <dbReference type="ARBA" id="ARBA00022490"/>
    </source>
</evidence>
<dbReference type="SUPFAM" id="SSF46689">
    <property type="entry name" value="Homeodomain-like"/>
    <property type="match status" value="1"/>
</dbReference>
<keyword evidence="8" id="KW-0902">Two-component regulatory system</keyword>